<evidence type="ECO:0000256" key="1">
    <source>
        <dbReference type="ARBA" id="ARBA00004300"/>
    </source>
</evidence>
<feature type="region of interest" description="Disordered" evidence="4">
    <location>
        <begin position="242"/>
        <end position="275"/>
    </location>
</feature>
<feature type="compositionally biased region" description="Basic and acidic residues" evidence="4">
    <location>
        <begin position="1205"/>
        <end position="1227"/>
    </location>
</feature>
<accession>R7UQH0</accession>
<feature type="compositionally biased region" description="Polar residues" evidence="4">
    <location>
        <begin position="1441"/>
        <end position="1453"/>
    </location>
</feature>
<dbReference type="GO" id="GO:0005814">
    <property type="term" value="C:centriole"/>
    <property type="evidence" value="ECO:0007669"/>
    <property type="project" value="TreeGrafter"/>
</dbReference>
<comment type="subcellular location">
    <subcellularLocation>
        <location evidence="1">Cytoplasm</location>
        <location evidence="1">Cytoskeleton</location>
        <location evidence="1">Microtubule organizing center</location>
        <location evidence="1">Centrosome</location>
    </subcellularLocation>
</comment>
<dbReference type="HOGENOM" id="CLU_235643_0_0_1"/>
<evidence type="ECO:0000313" key="7">
    <source>
        <dbReference type="EnsemblMetazoa" id="CapteP229158"/>
    </source>
</evidence>
<evidence type="ECO:0000256" key="3">
    <source>
        <dbReference type="ARBA" id="ARBA00023212"/>
    </source>
</evidence>
<feature type="compositionally biased region" description="Polar residues" evidence="4">
    <location>
        <begin position="1105"/>
        <end position="1120"/>
    </location>
</feature>
<dbReference type="Pfam" id="PF15309">
    <property type="entry name" value="ALMS_motif"/>
    <property type="match status" value="1"/>
</dbReference>
<dbReference type="GO" id="GO:0046599">
    <property type="term" value="P:regulation of centriole replication"/>
    <property type="evidence" value="ECO:0007669"/>
    <property type="project" value="TreeGrafter"/>
</dbReference>
<dbReference type="EMBL" id="AMQN01006769">
    <property type="status" value="NOT_ANNOTATED_CDS"/>
    <property type="molecule type" value="Genomic_DNA"/>
</dbReference>
<name>R7UQH0_CAPTE</name>
<dbReference type="PANTHER" id="PTHR21553:SF36">
    <property type="entry name" value="ALMS1 CENTROSOME AND BASAL BODY-ASSOCIATED PROTEIN-RELATED"/>
    <property type="match status" value="1"/>
</dbReference>
<feature type="region of interest" description="Disordered" evidence="4">
    <location>
        <begin position="835"/>
        <end position="882"/>
    </location>
</feature>
<evidence type="ECO:0000313" key="8">
    <source>
        <dbReference type="Proteomes" id="UP000014760"/>
    </source>
</evidence>
<feature type="region of interest" description="Disordered" evidence="4">
    <location>
        <begin position="186"/>
        <end position="230"/>
    </location>
</feature>
<dbReference type="GO" id="GO:0005813">
    <property type="term" value="C:centrosome"/>
    <property type="evidence" value="ECO:0007669"/>
    <property type="project" value="UniProtKB-SubCell"/>
</dbReference>
<keyword evidence="3" id="KW-0206">Cytoskeleton</keyword>
<protein>
    <recommendedName>
        <fullName evidence="5">ALMS motif domain-containing protein</fullName>
    </recommendedName>
</protein>
<feature type="compositionally biased region" description="Basic and acidic residues" evidence="4">
    <location>
        <begin position="405"/>
        <end position="414"/>
    </location>
</feature>
<feature type="region of interest" description="Disordered" evidence="4">
    <location>
        <begin position="363"/>
        <end position="382"/>
    </location>
</feature>
<dbReference type="EMBL" id="KB299094">
    <property type="protein sequence ID" value="ELU08440.1"/>
    <property type="molecule type" value="Genomic_DNA"/>
</dbReference>
<reference evidence="6 8" key="2">
    <citation type="journal article" date="2013" name="Nature">
        <title>Insights into bilaterian evolution from three spiralian genomes.</title>
        <authorList>
            <person name="Simakov O."/>
            <person name="Marletaz F."/>
            <person name="Cho S.J."/>
            <person name="Edsinger-Gonzales E."/>
            <person name="Havlak P."/>
            <person name="Hellsten U."/>
            <person name="Kuo D.H."/>
            <person name="Larsson T."/>
            <person name="Lv J."/>
            <person name="Arendt D."/>
            <person name="Savage R."/>
            <person name="Osoegawa K."/>
            <person name="de Jong P."/>
            <person name="Grimwood J."/>
            <person name="Chapman J.A."/>
            <person name="Shapiro H."/>
            <person name="Aerts A."/>
            <person name="Otillar R.P."/>
            <person name="Terry A.Y."/>
            <person name="Boore J.L."/>
            <person name="Grigoriev I.V."/>
            <person name="Lindberg D.R."/>
            <person name="Seaver E.C."/>
            <person name="Weisblat D.A."/>
            <person name="Putnam N.H."/>
            <person name="Rokhsar D.S."/>
        </authorList>
    </citation>
    <scope>NUCLEOTIDE SEQUENCE</scope>
    <source>
        <strain evidence="6 8">I ESC-2004</strain>
    </source>
</reference>
<feature type="compositionally biased region" description="Basic and acidic residues" evidence="4">
    <location>
        <begin position="927"/>
        <end position="947"/>
    </location>
</feature>
<dbReference type="InterPro" id="IPR029299">
    <property type="entry name" value="ALMS_motif"/>
</dbReference>
<keyword evidence="2" id="KW-0963">Cytoplasm</keyword>
<feature type="region of interest" description="Disordered" evidence="4">
    <location>
        <begin position="405"/>
        <end position="425"/>
    </location>
</feature>
<dbReference type="Proteomes" id="UP000014760">
    <property type="component" value="Unassembled WGS sequence"/>
</dbReference>
<keyword evidence="8" id="KW-1185">Reference proteome</keyword>
<feature type="compositionally biased region" description="Low complexity" evidence="4">
    <location>
        <begin position="571"/>
        <end position="582"/>
    </location>
</feature>
<feature type="domain" description="ALMS motif" evidence="5">
    <location>
        <begin position="1777"/>
        <end position="1901"/>
    </location>
</feature>
<dbReference type="PANTHER" id="PTHR21553">
    <property type="entry name" value="ALMS1-RELATED"/>
    <property type="match status" value="1"/>
</dbReference>
<sequence length="1909" mass="214111">MEIEVSLAEENSELTQHAISDVMSPERPSFREEPLGKEPSPVHAVIDEQNEEIGSSAAPSSVECRPISPIGQLHYEEETVVEDLINEPISTLTSPEKTTELSQHLVQSNMTEDVELSQHVNELLKGNERSGSSVWMSRPGTVIERQNPNALPIAESEYSHSLDFHAESIDVQPIVDSRISIGDTIVHTQKPPIISSTPAMQKEDSRDKSDSGRASTDSGGFGGSKEEREMKEMLNVLKTDIESYSVPRDKPRVGSASSNASSKESGVASRCTQDNEKTVVFSQIPADSSVVSNVQDSFSSPPQHVPRNTGDSLGQKVAALLGHAPPPKDADSYVDSSNSAVANSTRESEREDIERITSQYRSLLRDEADGSGPIELNTSEESSVNIPAQIEPEVVNVVIEGKTEHSVHSVHSEGEASSAESEDGINRDVKSILMKYGHAFSDSENEVDRSFGMNRMDEKNFSKKIEDLVMGPGGDSLLGPLQAYDDPAKSMSLPNLADTSAESNTDVKRKLDVQESEDELGHRVRDILCNTSHLRKAKAESKASSIASSIDFGALEKDLNEIRVELDSLKSDSSSQKSGSSSYHNLPRAQGSSDVEDVVEDEPLRESNRPLVNLGVDPLLTSGVIPLDLALEIVHSGNYDSSGRPKVSLDGSLASQRFHNQSRVDSSINDVLENEECLVDSEVEDVIDQSRPPTAASGQSLSERVQNILERNSPPRQAYQYLEEANRQQERLMDRSDHEQSLDILKGALQSKDASYSVSPFRHMTPFNKLEGMRDLFSNKVQSMKQVEAPSIDVFTATAQEKREEFEREFDMRRQHIEHQQKIVEEEILQAALNRATPTDARLREIEEPRSSPTLWKEPPKKTEDGATGGATSSPSGLNTFDSGRLAALESRQSPTLIPYKFLTSEGVTPDYGFYFSTNRGACPGSPDEKTPSGTRTREDLEKSHRFQVQERSFKKAETWVNGNFSPGAFEGSAAKGEKKASSGGSVEDILSETSEQKFDFGTPKKAERTSDEKMAYTSTSDYHSAGQFSSLQAPVKESAIRKQREEVMRKFGYTKPLYASGSTFDSAERFEALPSDKQAPPDAYDEPARLSHAMDGLHGFSAYADQSTDQSDNSVNTNELLARIRGRSPPSPSQTSPSFKTLSPIPLESRETFLRSTSPSLPRIRPRSPPYHLIPGPDGPADDISLEQHFEELPGEDVEIPLPSRRESRREEDWVERRPVSPERRPVSPGPKRRPVSPGPERRPVSPERRPVSPGPEKRSVSPERRPASPERNLSVKFPNVVECSPDVIRKSPSRETFRSVDTSGQDSVREIRDREYHRLLETAQKLTGGESPEMRLPRNMEAAWQRFQEQRRSLELSRERRSMDSSKNSAKDISTDRSADQASDTSLSQRKNTTSEVSEASSAKEKERPDASGGPQHPRKMAWIIKDETLASVPEDSTLESVTSDLTTSSEVDSDGKVITRTSRKHLPDDPKLLKLQRKIAQQREKHRLDRHKEMHRQEKIQTMERLLRAQERALRDLQRQSDVSSSTLTGSDITDASTTLSLNETPYIEDEPIREEFERPAALQLQQVDYSRTERAPRRKHTSAAKRATSKKNKENEERKICKETQNQGTRGEMKVIKDRNNADVYIKRASTQDFGATCPTPVPEQSPKRKYNTISMISEGVQTVPLREDPPRLMSPSRRSHGTSPNRAENLHMFIPEAALKKRHKAPSRRQKPKPAVSWFVPVVKRNPPFKERQNETPAKFGSWILTEEDMKPALDQQRPSLPKRELKSKNMTSLQEAFERNKREFISASRERQKHVAIRAEERRVQELHQLERAKLFGFVPRKQANRDAHPISEHLFKPKQRFMTRQEMKEMTQRKYKKLPEVVRAAEDRKRTEQYRLNRLRAKLYQKKIQNMALKKPGPWLKA</sequence>
<evidence type="ECO:0000313" key="6">
    <source>
        <dbReference type="EMBL" id="ELU08440.1"/>
    </source>
</evidence>
<feature type="region of interest" description="Disordered" evidence="4">
    <location>
        <begin position="918"/>
        <end position="947"/>
    </location>
</feature>
<feature type="compositionally biased region" description="Basic and acidic residues" evidence="4">
    <location>
        <begin position="1350"/>
        <end position="1381"/>
    </location>
</feature>
<evidence type="ECO:0000256" key="4">
    <source>
        <dbReference type="SAM" id="MobiDB-lite"/>
    </source>
</evidence>
<feature type="region of interest" description="Disordered" evidence="4">
    <location>
        <begin position="1670"/>
        <end position="1691"/>
    </location>
</feature>
<dbReference type="OrthoDB" id="6163239at2759"/>
<feature type="compositionally biased region" description="Polar residues" evidence="4">
    <location>
        <begin position="1382"/>
        <end position="1396"/>
    </location>
</feature>
<feature type="compositionally biased region" description="Basic and acidic residues" evidence="4">
    <location>
        <begin position="1289"/>
        <end position="1300"/>
    </location>
</feature>
<organism evidence="6">
    <name type="scientific">Capitella teleta</name>
    <name type="common">Polychaete worm</name>
    <dbReference type="NCBI Taxonomy" id="283909"/>
    <lineage>
        <taxon>Eukaryota</taxon>
        <taxon>Metazoa</taxon>
        <taxon>Spiralia</taxon>
        <taxon>Lophotrochozoa</taxon>
        <taxon>Annelida</taxon>
        <taxon>Polychaeta</taxon>
        <taxon>Sedentaria</taxon>
        <taxon>Scolecida</taxon>
        <taxon>Capitellidae</taxon>
        <taxon>Capitella</taxon>
    </lineage>
</organism>
<feature type="region of interest" description="Disordered" evidence="4">
    <location>
        <begin position="292"/>
        <end position="354"/>
    </location>
</feature>
<dbReference type="GO" id="GO:0008017">
    <property type="term" value="F:microtubule binding"/>
    <property type="evidence" value="ECO:0007669"/>
    <property type="project" value="TreeGrafter"/>
</dbReference>
<feature type="region of interest" description="Disordered" evidence="4">
    <location>
        <begin position="1070"/>
        <end position="1472"/>
    </location>
</feature>
<feature type="compositionally biased region" description="Basic and acidic residues" evidence="4">
    <location>
        <begin position="841"/>
        <end position="850"/>
    </location>
</feature>
<feature type="compositionally biased region" description="Basic and acidic residues" evidence="4">
    <location>
        <begin position="995"/>
        <end position="1015"/>
    </location>
</feature>
<feature type="compositionally biased region" description="Basic and acidic residues" evidence="4">
    <location>
        <begin position="1241"/>
        <end position="1270"/>
    </location>
</feature>
<feature type="region of interest" description="Disordered" evidence="4">
    <location>
        <begin position="1"/>
        <end position="40"/>
    </location>
</feature>
<feature type="region of interest" description="Disordered" evidence="4">
    <location>
        <begin position="967"/>
        <end position="1039"/>
    </location>
</feature>
<feature type="compositionally biased region" description="Polar residues" evidence="4">
    <location>
        <begin position="292"/>
        <end position="302"/>
    </location>
</feature>
<feature type="region of interest" description="Disordered" evidence="4">
    <location>
        <begin position="479"/>
        <end position="509"/>
    </location>
</feature>
<feature type="region of interest" description="Disordered" evidence="4">
    <location>
        <begin position="569"/>
        <end position="605"/>
    </location>
</feature>
<dbReference type="GO" id="GO:0005829">
    <property type="term" value="C:cytosol"/>
    <property type="evidence" value="ECO:0007669"/>
    <property type="project" value="TreeGrafter"/>
</dbReference>
<feature type="compositionally biased region" description="Basic and acidic residues" evidence="4">
    <location>
        <begin position="1309"/>
        <end position="1322"/>
    </location>
</feature>
<feature type="region of interest" description="Disordered" evidence="4">
    <location>
        <begin position="1574"/>
        <end position="1614"/>
    </location>
</feature>
<dbReference type="STRING" id="283909.R7UQH0"/>
<reference evidence="8" key="1">
    <citation type="submission" date="2012-12" db="EMBL/GenBank/DDBJ databases">
        <authorList>
            <person name="Hellsten U."/>
            <person name="Grimwood J."/>
            <person name="Chapman J.A."/>
            <person name="Shapiro H."/>
            <person name="Aerts A."/>
            <person name="Otillar R.P."/>
            <person name="Terry A.Y."/>
            <person name="Boore J.L."/>
            <person name="Simakov O."/>
            <person name="Marletaz F."/>
            <person name="Cho S.-J."/>
            <person name="Edsinger-Gonzales E."/>
            <person name="Havlak P."/>
            <person name="Kuo D.-H."/>
            <person name="Larsson T."/>
            <person name="Lv J."/>
            <person name="Arendt D."/>
            <person name="Savage R."/>
            <person name="Osoegawa K."/>
            <person name="de Jong P."/>
            <person name="Lindberg D.R."/>
            <person name="Seaver E.C."/>
            <person name="Weisblat D.A."/>
            <person name="Putnam N.H."/>
            <person name="Grigoriev I.V."/>
            <person name="Rokhsar D.S."/>
        </authorList>
    </citation>
    <scope>NUCLEOTIDE SEQUENCE</scope>
    <source>
        <strain evidence="8">I ESC-2004</strain>
    </source>
</reference>
<feature type="compositionally biased region" description="Polar residues" evidence="4">
    <location>
        <begin position="1017"/>
        <end position="1033"/>
    </location>
</feature>
<dbReference type="EnsemblMetazoa" id="CapteT229158">
    <property type="protein sequence ID" value="CapteP229158"/>
    <property type="gene ID" value="CapteG229158"/>
</dbReference>
<feature type="compositionally biased region" description="Basic residues" evidence="4">
    <location>
        <begin position="1580"/>
        <end position="1594"/>
    </location>
</feature>
<reference evidence="7" key="3">
    <citation type="submission" date="2015-06" db="UniProtKB">
        <authorList>
            <consortium name="EnsemblMetazoa"/>
        </authorList>
    </citation>
    <scope>IDENTIFICATION</scope>
</reference>
<feature type="compositionally biased region" description="Basic and acidic residues" evidence="4">
    <location>
        <begin position="1595"/>
        <end position="1606"/>
    </location>
</feature>
<dbReference type="OMA" id="KSVPCAE"/>
<feature type="compositionally biased region" description="Low complexity" evidence="4">
    <location>
        <begin position="255"/>
        <end position="269"/>
    </location>
</feature>
<feature type="compositionally biased region" description="Basic and acidic residues" evidence="4">
    <location>
        <begin position="201"/>
        <end position="211"/>
    </location>
</feature>
<evidence type="ECO:0000259" key="5">
    <source>
        <dbReference type="Pfam" id="PF15309"/>
    </source>
</evidence>
<proteinExistence type="predicted"/>
<gene>
    <name evidence="6" type="ORF">CAPTEDRAFT_229158</name>
</gene>
<evidence type="ECO:0000256" key="2">
    <source>
        <dbReference type="ARBA" id="ARBA00022490"/>
    </source>
</evidence>
<feature type="compositionally biased region" description="Polar residues" evidence="4">
    <location>
        <begin position="334"/>
        <end position="345"/>
    </location>
</feature>